<dbReference type="OrthoDB" id="6637310at2"/>
<accession>G2H0A3</accession>
<dbReference type="SUPFAM" id="SSF88723">
    <property type="entry name" value="PIN domain-like"/>
    <property type="match status" value="1"/>
</dbReference>
<dbReference type="Proteomes" id="UP000004116">
    <property type="component" value="Unassembled WGS sequence"/>
</dbReference>
<dbReference type="Pfam" id="PF01850">
    <property type="entry name" value="PIN"/>
    <property type="match status" value="1"/>
</dbReference>
<dbReference type="PANTHER" id="PTHR39664:SF2">
    <property type="entry name" value="NUCLEIC ACID-BINDING PROTEIN, CONTAINING PIN DOMAIN-RELATED"/>
    <property type="match status" value="1"/>
</dbReference>
<dbReference type="PANTHER" id="PTHR39664">
    <property type="match status" value="1"/>
</dbReference>
<gene>
    <name evidence="2" type="ORF">Rin_00014830</name>
</gene>
<dbReference type="InterPro" id="IPR029060">
    <property type="entry name" value="PIN-like_dom_sf"/>
</dbReference>
<dbReference type="InterPro" id="IPR002716">
    <property type="entry name" value="PIN_dom"/>
</dbReference>
<keyword evidence="3" id="KW-1185">Reference proteome</keyword>
<dbReference type="AlphaFoldDB" id="G2H0A3"/>
<dbReference type="RefSeq" id="WP_006707137.1">
    <property type="nucleotide sequence ID" value="NZ_AGCA01000353.1"/>
</dbReference>
<reference evidence="2 3" key="1">
    <citation type="journal article" date="2012" name="Genome Res.">
        <title>Genomic basis of endosymbiont-conferred protection against an insect parasitoid.</title>
        <authorList>
            <person name="Hansen A.K."/>
            <person name="Vorburger C."/>
            <person name="Moran N.A."/>
        </authorList>
    </citation>
    <scope>NUCLEOTIDE SEQUENCE [LARGE SCALE GENOMIC DNA]</scope>
    <source>
        <strain evidence="3">R5.15</strain>
    </source>
</reference>
<dbReference type="PATRIC" id="fig|1005043.3.peg.1358"/>
<organism evidence="2 3">
    <name type="scientific">Candidatus Regiella insecticola 5.15</name>
    <dbReference type="NCBI Taxonomy" id="1005043"/>
    <lineage>
        <taxon>Bacteria</taxon>
        <taxon>Pseudomonadati</taxon>
        <taxon>Pseudomonadota</taxon>
        <taxon>Gammaproteobacteria</taxon>
        <taxon>Enterobacterales</taxon>
        <taxon>Enterobacteriaceae</taxon>
        <taxon>aphid secondary symbionts</taxon>
        <taxon>Candidatus Regiella</taxon>
    </lineage>
</organism>
<protein>
    <submittedName>
        <fullName evidence="2">Putative nucleic-acid-binding protein, contains PIN domain</fullName>
    </submittedName>
</protein>
<evidence type="ECO:0000313" key="2">
    <source>
        <dbReference type="EMBL" id="EGY28577.1"/>
    </source>
</evidence>
<sequence>MKLAIDTNVVLRYLLADDIKQATTARKVMKEAVLVTIPLPVLCEVVWNLSRGYKLADKDIADAIGVLIEADNVKVNRGAVDAGIAMLRSGGDFADGVIAYEGFSLGGEVFTTFDKKAVAILKKLGSIRTQLLS</sequence>
<name>G2H0A3_9ENTR</name>
<comment type="caution">
    <text evidence="2">The sequence shown here is derived from an EMBL/GenBank/DDBJ whole genome shotgun (WGS) entry which is preliminary data.</text>
</comment>
<feature type="domain" description="PIN" evidence="1">
    <location>
        <begin position="5"/>
        <end position="116"/>
    </location>
</feature>
<dbReference type="CDD" id="cd18683">
    <property type="entry name" value="PIN_VapC-like"/>
    <property type="match status" value="1"/>
</dbReference>
<evidence type="ECO:0000313" key="3">
    <source>
        <dbReference type="Proteomes" id="UP000004116"/>
    </source>
</evidence>
<evidence type="ECO:0000259" key="1">
    <source>
        <dbReference type="Pfam" id="PF01850"/>
    </source>
</evidence>
<dbReference type="EMBL" id="AGCA01000353">
    <property type="protein sequence ID" value="EGY28577.1"/>
    <property type="molecule type" value="Genomic_DNA"/>
</dbReference>
<proteinExistence type="predicted"/>